<protein>
    <submittedName>
        <fullName evidence="1">Uncharacterized protein</fullName>
    </submittedName>
</protein>
<accession>A0A563VUK7</accession>
<evidence type="ECO:0000313" key="2">
    <source>
        <dbReference type="Proteomes" id="UP000320055"/>
    </source>
</evidence>
<proteinExistence type="predicted"/>
<evidence type="ECO:0000313" key="1">
    <source>
        <dbReference type="EMBL" id="VEP15069.1"/>
    </source>
</evidence>
<sequence length="60" mass="6991">MDIRELTKKVQESAKNRTREENIQLLKDAKIIDESGYYCQEFFSKETVAKDKAEGKPLII</sequence>
<keyword evidence="2" id="KW-1185">Reference proteome</keyword>
<reference evidence="1 2" key="1">
    <citation type="submission" date="2019-01" db="EMBL/GenBank/DDBJ databases">
        <authorList>
            <person name="Brito A."/>
        </authorList>
    </citation>
    <scope>NUCLEOTIDE SEQUENCE [LARGE SCALE GENOMIC DNA]</scope>
    <source>
        <strain evidence="1">1</strain>
    </source>
</reference>
<gene>
    <name evidence="1" type="ORF">H1P_3050004</name>
</gene>
<dbReference type="Proteomes" id="UP000320055">
    <property type="component" value="Unassembled WGS sequence"/>
</dbReference>
<organism evidence="1 2">
    <name type="scientific">Hyella patelloides LEGE 07179</name>
    <dbReference type="NCBI Taxonomy" id="945734"/>
    <lineage>
        <taxon>Bacteria</taxon>
        <taxon>Bacillati</taxon>
        <taxon>Cyanobacteriota</taxon>
        <taxon>Cyanophyceae</taxon>
        <taxon>Pleurocapsales</taxon>
        <taxon>Hyellaceae</taxon>
        <taxon>Hyella</taxon>
    </lineage>
</organism>
<dbReference type="EMBL" id="CAACVJ010000230">
    <property type="protein sequence ID" value="VEP15069.1"/>
    <property type="molecule type" value="Genomic_DNA"/>
</dbReference>
<name>A0A563VUK7_9CYAN</name>
<dbReference type="OrthoDB" id="9553928at2"/>
<dbReference type="AlphaFoldDB" id="A0A563VUK7"/>
<dbReference type="RefSeq" id="WP_144873840.1">
    <property type="nucleotide sequence ID" value="NZ_LR214045.1"/>
</dbReference>